<evidence type="ECO:0000313" key="12">
    <source>
        <dbReference type="Proteomes" id="UP000321154"/>
    </source>
</evidence>
<dbReference type="PIRSF" id="PIRSF001294">
    <property type="entry name" value="K_ATPaseA"/>
    <property type="match status" value="1"/>
</dbReference>
<dbReference type="NCBIfam" id="TIGR00680">
    <property type="entry name" value="kdpA"/>
    <property type="match status" value="1"/>
</dbReference>
<dbReference type="OrthoDB" id="9763796at2"/>
<dbReference type="GO" id="GO:0030955">
    <property type="term" value="F:potassium ion binding"/>
    <property type="evidence" value="ECO:0007669"/>
    <property type="project" value="UniProtKB-UniRule"/>
</dbReference>
<evidence type="ECO:0000256" key="8">
    <source>
        <dbReference type="ARBA" id="ARBA00023136"/>
    </source>
</evidence>
<keyword evidence="8 9" id="KW-0472">Membrane</keyword>
<comment type="caution">
    <text evidence="11">The sequence shown here is derived from an EMBL/GenBank/DDBJ whole genome shotgun (WGS) entry which is preliminary data.</text>
</comment>
<feature type="transmembrane region" description="Helical" evidence="9">
    <location>
        <begin position="432"/>
        <end position="454"/>
    </location>
</feature>
<comment type="subunit">
    <text evidence="9">The system is composed of three essential subunits: KdpA, KdpB and KdpC.</text>
</comment>
<evidence type="ECO:0000313" key="10">
    <source>
        <dbReference type="EMBL" id="GEK82227.1"/>
    </source>
</evidence>
<keyword evidence="7 9" id="KW-0406">Ion transport</keyword>
<dbReference type="Proteomes" id="UP000522688">
    <property type="component" value="Unassembled WGS sequence"/>
</dbReference>
<keyword evidence="3 9" id="KW-0633">Potassium transport</keyword>
<keyword evidence="12" id="KW-1185">Reference proteome</keyword>
<evidence type="ECO:0000313" key="11">
    <source>
        <dbReference type="EMBL" id="MBA8813800.1"/>
    </source>
</evidence>
<dbReference type="EMBL" id="JACGWW010000002">
    <property type="protein sequence ID" value="MBA8813800.1"/>
    <property type="molecule type" value="Genomic_DNA"/>
</dbReference>
<dbReference type="GO" id="GO:0005886">
    <property type="term" value="C:plasma membrane"/>
    <property type="evidence" value="ECO:0007669"/>
    <property type="project" value="UniProtKB-SubCell"/>
</dbReference>
<sequence>MDTLFGLLQILTVVVVLVVLYRPLGDYMARVYSTAPVASATPSPRATSTAPARRDLRVERGFYRLIGVDPASEQTWPAYLRGVLAFSLVGVLLVYAIQRLQAVLPLSLGFPAVPEGLAFNTAASFVANTNWQSYSPDLTMGYGVQVLGLVVQNFVSAAVGIAVAVALIRGLARVRTGMLGNFWVDLTRGVVRLLLPLAVVAAIVLMLGGVIQNLAGFTDVTTLTGGTATVPGGPVASQEAIKMLGTNGGGFFNANSAHPFENPTAWTNLFEIVLMLAIPFSLPRTFGRMVGSTRQGVAVAAVMTTIFAVSLAAMTWFELRGAGTAPQLAGGAMEGKEARFGIWGSTLFGSTSTLTSTGAVNSMHDSYTSLGGMMAMVNMMLGEIAPGGVGSGLYGMLVLAVITVFVAGLLVGRTPEYLGKKIGPREIKLASLYILVTPTLVLAGTALSFAIPAVRADVESTSIWNPGLHGLGEVLYAFTSASNNNGSAFAGLTANTPWFNTALGVAMLLGRFVPIVLVLALAGSLAVQDRVPATAGTLPTHRPQFVGLLIGVSVIVTALTYFPVLALGPLAEGLQ</sequence>
<organism evidence="11 13">
    <name type="scientific">Frigoribacterium faeni</name>
    <dbReference type="NCBI Taxonomy" id="145483"/>
    <lineage>
        <taxon>Bacteria</taxon>
        <taxon>Bacillati</taxon>
        <taxon>Actinomycetota</taxon>
        <taxon>Actinomycetes</taxon>
        <taxon>Micrococcales</taxon>
        <taxon>Microbacteriaceae</taxon>
        <taxon>Frigoribacterium</taxon>
    </lineage>
</organism>
<dbReference type="HAMAP" id="MF_00275">
    <property type="entry name" value="KdpA"/>
    <property type="match status" value="1"/>
</dbReference>
<dbReference type="PANTHER" id="PTHR30607:SF2">
    <property type="entry name" value="POTASSIUM-TRANSPORTING ATPASE POTASSIUM-BINDING SUBUNIT"/>
    <property type="match status" value="1"/>
</dbReference>
<evidence type="ECO:0000256" key="7">
    <source>
        <dbReference type="ARBA" id="ARBA00023065"/>
    </source>
</evidence>
<feature type="transmembrane region" description="Helical" evidence="9">
    <location>
        <begin position="296"/>
        <end position="317"/>
    </location>
</feature>
<evidence type="ECO:0000256" key="2">
    <source>
        <dbReference type="ARBA" id="ARBA00022475"/>
    </source>
</evidence>
<feature type="transmembrane region" description="Helical" evidence="9">
    <location>
        <begin position="265"/>
        <end position="284"/>
    </location>
</feature>
<evidence type="ECO:0000313" key="13">
    <source>
        <dbReference type="Proteomes" id="UP000522688"/>
    </source>
</evidence>
<keyword evidence="6 9" id="KW-1133">Transmembrane helix</keyword>
<evidence type="ECO:0000256" key="4">
    <source>
        <dbReference type="ARBA" id="ARBA00022692"/>
    </source>
</evidence>
<dbReference type="GO" id="GO:0008556">
    <property type="term" value="F:P-type potassium transmembrane transporter activity"/>
    <property type="evidence" value="ECO:0007669"/>
    <property type="project" value="InterPro"/>
</dbReference>
<keyword evidence="1 9" id="KW-0813">Transport</keyword>
<dbReference type="AlphaFoldDB" id="A0A7W3JJ65"/>
<dbReference type="InterPro" id="IPR004623">
    <property type="entry name" value="KdpA"/>
</dbReference>
<evidence type="ECO:0000256" key="1">
    <source>
        <dbReference type="ARBA" id="ARBA00022448"/>
    </source>
</evidence>
<name>A0A7W3JJ65_9MICO</name>
<proteinExistence type="inferred from homology"/>
<keyword evidence="2 9" id="KW-1003">Cell membrane</keyword>
<reference evidence="10 12" key="1">
    <citation type="submission" date="2019-07" db="EMBL/GenBank/DDBJ databases">
        <title>Whole genome shotgun sequence of Frigoribacterium faeni NBRC 103066.</title>
        <authorList>
            <person name="Hosoyama A."/>
            <person name="Uohara A."/>
            <person name="Ohji S."/>
            <person name="Ichikawa N."/>
        </authorList>
    </citation>
    <scope>NUCLEOTIDE SEQUENCE [LARGE SCALE GENOMIC DNA]</scope>
    <source>
        <strain evidence="10 12">NBRC 103066</strain>
    </source>
</reference>
<evidence type="ECO:0000256" key="6">
    <source>
        <dbReference type="ARBA" id="ARBA00022989"/>
    </source>
</evidence>
<evidence type="ECO:0000256" key="5">
    <source>
        <dbReference type="ARBA" id="ARBA00022958"/>
    </source>
</evidence>
<comment type="function">
    <text evidence="9">Part of the high-affinity ATP-driven potassium transport (or Kdp) system, which catalyzes the hydrolysis of ATP coupled with the electrogenic transport of potassium into the cytoplasm. This subunit binds the extracellular potassium ions and delivers the ions to the membrane domain of KdpB through an intramembrane tunnel.</text>
</comment>
<dbReference type="PANTHER" id="PTHR30607">
    <property type="entry name" value="POTASSIUM-TRANSPORTING ATPASE A CHAIN"/>
    <property type="match status" value="1"/>
</dbReference>
<gene>
    <name evidence="9 10" type="primary">kdpA</name>
    <name evidence="11" type="ORF">FB463_002049</name>
    <name evidence="10" type="ORF">FFA01_05360</name>
</gene>
<feature type="transmembrane region" description="Helical" evidence="9">
    <location>
        <begin position="78"/>
        <end position="97"/>
    </location>
</feature>
<feature type="transmembrane region" description="Helical" evidence="9">
    <location>
        <begin position="142"/>
        <end position="168"/>
    </location>
</feature>
<keyword evidence="4 9" id="KW-0812">Transmembrane</keyword>
<dbReference type="Pfam" id="PF03814">
    <property type="entry name" value="KdpA"/>
    <property type="match status" value="1"/>
</dbReference>
<evidence type="ECO:0000256" key="9">
    <source>
        <dbReference type="HAMAP-Rule" id="MF_00275"/>
    </source>
</evidence>
<comment type="similarity">
    <text evidence="9">Belongs to the KdpA family.</text>
</comment>
<dbReference type="RefSeq" id="WP_146852694.1">
    <property type="nucleotide sequence ID" value="NZ_BAAAHR010000003.1"/>
</dbReference>
<feature type="transmembrane region" description="Helical" evidence="9">
    <location>
        <begin position="189"/>
        <end position="211"/>
    </location>
</feature>
<evidence type="ECO:0000256" key="3">
    <source>
        <dbReference type="ARBA" id="ARBA00022538"/>
    </source>
</evidence>
<feature type="transmembrane region" description="Helical" evidence="9">
    <location>
        <begin position="548"/>
        <end position="571"/>
    </location>
</feature>
<feature type="transmembrane region" description="Helical" evidence="9">
    <location>
        <begin position="6"/>
        <end position="24"/>
    </location>
</feature>
<feature type="transmembrane region" description="Helical" evidence="9">
    <location>
        <begin position="391"/>
        <end position="411"/>
    </location>
</feature>
<keyword evidence="5 9" id="KW-0630">Potassium</keyword>
<dbReference type="EMBL" id="BJUV01000003">
    <property type="protein sequence ID" value="GEK82227.1"/>
    <property type="molecule type" value="Genomic_DNA"/>
</dbReference>
<dbReference type="Proteomes" id="UP000321154">
    <property type="component" value="Unassembled WGS sequence"/>
</dbReference>
<accession>A0A7W3JJ65</accession>
<feature type="transmembrane region" description="Helical" evidence="9">
    <location>
        <begin position="502"/>
        <end position="527"/>
    </location>
</feature>
<reference evidence="11 13" key="2">
    <citation type="submission" date="2020-07" db="EMBL/GenBank/DDBJ databases">
        <title>Sequencing the genomes of 1000 actinobacteria strains.</title>
        <authorList>
            <person name="Klenk H.-P."/>
        </authorList>
    </citation>
    <scope>NUCLEOTIDE SEQUENCE [LARGE SCALE GENOMIC DNA]</scope>
    <source>
        <strain evidence="11 13">DSM 10309</strain>
    </source>
</reference>
<protein>
    <recommendedName>
        <fullName evidence="9">Potassium-transporting ATPase potassium-binding subunit</fullName>
    </recommendedName>
    <alternativeName>
        <fullName evidence="9">ATP phosphohydrolase [potassium-transporting] A chain</fullName>
    </alternativeName>
    <alternativeName>
        <fullName evidence="9">Potassium-binding and translocating subunit A</fullName>
    </alternativeName>
    <alternativeName>
        <fullName evidence="9">Potassium-translocating ATPase A chain</fullName>
    </alternativeName>
</protein>
<comment type="subcellular location">
    <subcellularLocation>
        <location evidence="9">Cell membrane</location>
        <topology evidence="9">Multi-pass membrane protein</topology>
    </subcellularLocation>
</comment>